<reference evidence="5 6" key="1">
    <citation type="submission" date="2022-03" db="EMBL/GenBank/DDBJ databases">
        <title>Complete genome of Streptomyces rimosus ssp. rimosus R7 (=ATCC 10970).</title>
        <authorList>
            <person name="Beganovic S."/>
            <person name="Ruckert C."/>
            <person name="Busche T."/>
            <person name="Kalinowski J."/>
            <person name="Wittmann C."/>
        </authorList>
    </citation>
    <scope>NUCLEOTIDE SEQUENCE [LARGE SCALE GENOMIC DNA]</scope>
    <source>
        <strain evidence="5 6">R7</strain>
    </source>
</reference>
<evidence type="ECO:0000256" key="1">
    <source>
        <dbReference type="PROSITE-ProRule" id="PRU00221"/>
    </source>
</evidence>
<proteinExistence type="predicted"/>
<dbReference type="InterPro" id="IPR010982">
    <property type="entry name" value="Lambda_DNA-bd_dom_sf"/>
</dbReference>
<keyword evidence="6" id="KW-1185">Reference proteome</keyword>
<keyword evidence="3" id="KW-0472">Membrane</keyword>
<dbReference type="InterPro" id="IPR027417">
    <property type="entry name" value="P-loop_NTPase"/>
</dbReference>
<dbReference type="Gene3D" id="3.40.50.300">
    <property type="entry name" value="P-loop containing nucleotide triphosphate hydrolases"/>
    <property type="match status" value="1"/>
</dbReference>
<name>A0ABY3YW21_STRRM</name>
<dbReference type="PROSITE" id="PS50082">
    <property type="entry name" value="WD_REPEATS_2"/>
    <property type="match status" value="1"/>
</dbReference>
<accession>A0ABY3YW21</accession>
<keyword evidence="3" id="KW-0812">Transmembrane</keyword>
<dbReference type="EMBL" id="CP094298">
    <property type="protein sequence ID" value="UNZ01542.1"/>
    <property type="molecule type" value="Genomic_DNA"/>
</dbReference>
<keyword evidence="1" id="KW-0853">WD repeat</keyword>
<dbReference type="PANTHER" id="PTHR19879">
    <property type="entry name" value="TRANSCRIPTION INITIATION FACTOR TFIID"/>
    <property type="match status" value="1"/>
</dbReference>
<gene>
    <name evidence="5" type="ORF">SRIMR7_05250</name>
</gene>
<evidence type="ECO:0000313" key="5">
    <source>
        <dbReference type="EMBL" id="UNZ01542.1"/>
    </source>
</evidence>
<evidence type="ECO:0000256" key="3">
    <source>
        <dbReference type="SAM" id="Phobius"/>
    </source>
</evidence>
<dbReference type="Pfam" id="PF00400">
    <property type="entry name" value="WD40"/>
    <property type="match status" value="1"/>
</dbReference>
<dbReference type="SUPFAM" id="SSF52540">
    <property type="entry name" value="P-loop containing nucleoside triphosphate hydrolases"/>
    <property type="match status" value="1"/>
</dbReference>
<dbReference type="SMART" id="SM00320">
    <property type="entry name" value="WD40"/>
    <property type="match status" value="5"/>
</dbReference>
<feature type="transmembrane region" description="Helical" evidence="3">
    <location>
        <begin position="505"/>
        <end position="524"/>
    </location>
</feature>
<dbReference type="SUPFAM" id="SSF50960">
    <property type="entry name" value="TolB, C-terminal domain"/>
    <property type="match status" value="1"/>
</dbReference>
<dbReference type="SUPFAM" id="SSF47413">
    <property type="entry name" value="lambda repressor-like DNA-binding domains"/>
    <property type="match status" value="1"/>
</dbReference>
<dbReference type="SUPFAM" id="SSF82171">
    <property type="entry name" value="DPP6 N-terminal domain-like"/>
    <property type="match status" value="1"/>
</dbReference>
<feature type="region of interest" description="Disordered" evidence="2">
    <location>
        <begin position="910"/>
        <end position="936"/>
    </location>
</feature>
<dbReference type="InterPro" id="IPR001387">
    <property type="entry name" value="Cro/C1-type_HTH"/>
</dbReference>
<evidence type="ECO:0000259" key="4">
    <source>
        <dbReference type="SMART" id="SM00530"/>
    </source>
</evidence>
<dbReference type="Proteomes" id="UP000829494">
    <property type="component" value="Chromosome"/>
</dbReference>
<dbReference type="InterPro" id="IPR015943">
    <property type="entry name" value="WD40/YVTN_repeat-like_dom_sf"/>
</dbReference>
<dbReference type="InterPro" id="IPR001680">
    <property type="entry name" value="WD40_rpt"/>
</dbReference>
<dbReference type="InterPro" id="IPR049052">
    <property type="entry name" value="nSTAND1"/>
</dbReference>
<dbReference type="PANTHER" id="PTHR19879:SF9">
    <property type="entry name" value="TRANSCRIPTION INITIATION FACTOR TFIID SUBUNIT 5"/>
    <property type="match status" value="1"/>
</dbReference>
<dbReference type="Pfam" id="PF20703">
    <property type="entry name" value="nSTAND1"/>
    <property type="match status" value="1"/>
</dbReference>
<organism evidence="5 6">
    <name type="scientific">Streptomyces rimosus subsp. rimosus</name>
    <dbReference type="NCBI Taxonomy" id="132474"/>
    <lineage>
        <taxon>Bacteria</taxon>
        <taxon>Bacillati</taxon>
        <taxon>Actinomycetota</taxon>
        <taxon>Actinomycetes</taxon>
        <taxon>Kitasatosporales</taxon>
        <taxon>Streptomycetaceae</taxon>
        <taxon>Streptomyces</taxon>
    </lineage>
</organism>
<protein>
    <submittedName>
        <fullName evidence="5">WD domain, G-beta repeat</fullName>
    </submittedName>
</protein>
<dbReference type="CDD" id="cd00093">
    <property type="entry name" value="HTH_XRE"/>
    <property type="match status" value="1"/>
</dbReference>
<dbReference type="GeneID" id="66859382"/>
<dbReference type="RefSeq" id="WP_003982795.1">
    <property type="nucleotide sequence ID" value="NZ_CP043497.1"/>
</dbReference>
<feature type="repeat" description="WD" evidence="1">
    <location>
        <begin position="1121"/>
        <end position="1155"/>
    </location>
</feature>
<feature type="domain" description="HTH cro/C1-type" evidence="4">
    <location>
        <begin position="21"/>
        <end position="77"/>
    </location>
</feature>
<evidence type="ECO:0000313" key="6">
    <source>
        <dbReference type="Proteomes" id="UP000829494"/>
    </source>
</evidence>
<dbReference type="Gene3D" id="2.130.10.10">
    <property type="entry name" value="YVTN repeat-like/Quinoprotein amine dehydrogenase"/>
    <property type="match status" value="4"/>
</dbReference>
<keyword evidence="3" id="KW-1133">Transmembrane helix</keyword>
<evidence type="ECO:0000256" key="2">
    <source>
        <dbReference type="SAM" id="MobiDB-lite"/>
    </source>
</evidence>
<dbReference type="SMART" id="SM00530">
    <property type="entry name" value="HTH_XRE"/>
    <property type="match status" value="1"/>
</dbReference>
<sequence length="1225" mass="133511">MGRKERPLDPDAGPVERFAVDLRELRRKAGPLTYRDMARRVPYSVATLSRAASGEQLPSLAVTRAYVEACGGDVEEWSARWHRLAEETFVRTAQGDTDRPYQGLARYEPGDREKFFGRDRLTEDLLRLTGGHRLVAVVGPSGSGKSSLLRAGLIPRLQHAPDDGPRPAAIRTFTPGARPSATHRQLFEAADGPGDTWLVIDQFEEVFTLCRDPAERTRFLDLLLDAQDPARRLRVVLGLRADFYGHCLQHRTLAEALRHTSVPVTPMSPAELREAIVKPAAAHGLIVERALTDRLIEETVDQPGGLPLLSHALLETWRHRRGRTLALEVYEAVGGVRGAIARTAETLYTQLSPEQARLARWALLRLVTPGEGAHDTRRPADRAELDAATSPGITVVLERLARARLITLDEDTVDLAHEALITAWPRLRSWVDADRDRLRLHRQLTEAARTWERLGRDAGALYRGTQLTAAQEAFADPADLTASERDFLTAGAAARRREARRRKGVVGAVAVLVTLTLVAGVLAWQQSRAGRARQVQAAARRIAAVAESLRAYEPAKARQLSVAAWKIAETAETRSALTGAWAQPLADSFDVADRDALAYLSGDGRTVVTAAPGHIATWDVRTRRRISTVPGPGERVMAAIAVSPDARLVLFQLPDRGLALWDIAARRMVGRPLETREQASVEFSPSGAHLTMQTTRTVQVWDTREQRLVFERPAAPRRSRESVATVSPDDRLLAVCSPRGEIELWDIPRRKRVPAPWAGEGAGDPCSPLNARFSPDSRIFALVTRDGVRRWDLTTGRELPKIAQSPLGAIGFSRDGRFLVGRTPGEILVWRADQPDHPVFRGAMTADGPAEIVLDGGTLRYLAANQMRTLDLGAAVTSRWAPAAAQNAAFSPDARLLGLVWSQGPTARFETRGTRSGAIVDRPPGMRLPPQTPSREGQLRIEPDELLSFSADGTRLAYGVSGDYAEDGHLVAGRVAVRDVPGHRDLTAVPGGQDNSPTEGAVLSPDGSRLITSSVRSVQMWDIGGGQREKSVSVSGGSPMTVRPDGRLLVVRGEIVRLPAGTVAPRRLTRQDTAYAFSPAGNAFAVGEETGHVALWDGGVERRFGRLPAFTEKQLPRHEAISALAFSPDGRTLAVAGAYGSLQLWDVPSQQPLGSALPTPGDKILSLTFNRDGSALYAAGQHVPLTRYRIAPDALVAEVCRRAGGSLSRADWETYIPEVAYRKVC</sequence>